<dbReference type="Proteomes" id="UP000001307">
    <property type="component" value="Unassembled WGS sequence"/>
</dbReference>
<evidence type="ECO:0000313" key="2">
    <source>
        <dbReference type="Proteomes" id="UP000001307"/>
    </source>
</evidence>
<keyword evidence="2" id="KW-1185">Reference proteome</keyword>
<evidence type="ECO:0000313" key="1">
    <source>
        <dbReference type="EMBL" id="CBY11370.1"/>
    </source>
</evidence>
<proteinExistence type="predicted"/>
<dbReference type="InParanoid" id="E4XND2"/>
<dbReference type="AlphaFoldDB" id="E4XND2"/>
<name>E4XND2_OIKDI</name>
<dbReference type="EMBL" id="FN653083">
    <property type="protein sequence ID" value="CBY11370.1"/>
    <property type="molecule type" value="Genomic_DNA"/>
</dbReference>
<reference evidence="1 2" key="1">
    <citation type="journal article" date="2010" name="Science">
        <title>Plasticity of animal genome architecture unmasked by rapid evolution of a pelagic tunicate.</title>
        <authorList>
            <person name="Denoeud F."/>
            <person name="Henriet S."/>
            <person name="Mungpakdee S."/>
            <person name="Aury J.M."/>
            <person name="Da Silva C."/>
            <person name="Brinkmann H."/>
            <person name="Mikhaleva J."/>
            <person name="Olsen L.C."/>
            <person name="Jubin C."/>
            <person name="Canestro C."/>
            <person name="Bouquet J.M."/>
            <person name="Danks G."/>
            <person name="Poulain J."/>
            <person name="Campsteijn C."/>
            <person name="Adamski M."/>
            <person name="Cross I."/>
            <person name="Yadetie F."/>
            <person name="Muffato M."/>
            <person name="Louis A."/>
            <person name="Butcher S."/>
            <person name="Tsagkogeorga G."/>
            <person name="Konrad A."/>
            <person name="Singh S."/>
            <person name="Jensen M.F."/>
            <person name="Cong E.H."/>
            <person name="Eikeseth-Otteraa H."/>
            <person name="Noel B."/>
            <person name="Anthouard V."/>
            <person name="Porcel B.M."/>
            <person name="Kachouri-Lafond R."/>
            <person name="Nishino A."/>
            <person name="Ugolini M."/>
            <person name="Chourrout P."/>
            <person name="Nishida H."/>
            <person name="Aasland R."/>
            <person name="Huzurbazar S."/>
            <person name="Westhof E."/>
            <person name="Delsuc F."/>
            <person name="Lehrach H."/>
            <person name="Reinhardt R."/>
            <person name="Weissenbach J."/>
            <person name="Roy S.W."/>
            <person name="Artiguenave F."/>
            <person name="Postlethwait J.H."/>
            <person name="Manak J.R."/>
            <person name="Thompson E.M."/>
            <person name="Jaillon O."/>
            <person name="Du Pasquier L."/>
            <person name="Boudinot P."/>
            <person name="Liberles D.A."/>
            <person name="Volff J.N."/>
            <person name="Philippe H."/>
            <person name="Lenhard B."/>
            <person name="Roest Crollius H."/>
            <person name="Wincker P."/>
            <person name="Chourrout D."/>
        </authorList>
    </citation>
    <scope>NUCLEOTIDE SEQUENCE [LARGE SCALE GENOMIC DNA]</scope>
</reference>
<organism evidence="1 2">
    <name type="scientific">Oikopleura dioica</name>
    <name type="common">Tunicate</name>
    <dbReference type="NCBI Taxonomy" id="34765"/>
    <lineage>
        <taxon>Eukaryota</taxon>
        <taxon>Metazoa</taxon>
        <taxon>Chordata</taxon>
        <taxon>Tunicata</taxon>
        <taxon>Appendicularia</taxon>
        <taxon>Copelata</taxon>
        <taxon>Oikopleuridae</taxon>
        <taxon>Oikopleura</taxon>
    </lineage>
</organism>
<sequence>MIQKTTDLGDQSRRTYIKRLQKHLLDRFPTRACMECYVVGSSREFNNQTERGNITKLLELPEV</sequence>
<gene>
    <name evidence="1" type="ORF">GSOID_T00015689001</name>
</gene>
<protein>
    <submittedName>
        <fullName evidence="1">Uncharacterized protein</fullName>
    </submittedName>
</protein>
<accession>E4XND2</accession>